<dbReference type="Proteomes" id="UP000183413">
    <property type="component" value="Unassembled WGS sequence"/>
</dbReference>
<name>A0A1I4XZG2_9ACTN</name>
<dbReference type="RefSeq" id="WP_021597186.1">
    <property type="nucleotide sequence ID" value="NZ_FOVH01000001.1"/>
</dbReference>
<keyword evidence="2" id="KW-1185">Reference proteome</keyword>
<dbReference type="OrthoDB" id="3483296at2"/>
<sequence length="73" mass="8144">MSELQIVRPNTWTPLLGTDVEVLVADVADDVRVEAEMYRNDRGEQLVEFSLTTDSATRIVLRAPSTAPAWPDD</sequence>
<evidence type="ECO:0000313" key="2">
    <source>
        <dbReference type="Proteomes" id="UP000183413"/>
    </source>
</evidence>
<protein>
    <submittedName>
        <fullName evidence="1">Uncharacterized protein</fullName>
    </submittedName>
</protein>
<dbReference type="EMBL" id="FOVH01000001">
    <property type="protein sequence ID" value="SFN30783.1"/>
    <property type="molecule type" value="Genomic_DNA"/>
</dbReference>
<reference evidence="1 2" key="1">
    <citation type="submission" date="2016-10" db="EMBL/GenBank/DDBJ databases">
        <authorList>
            <person name="de Groot N.N."/>
        </authorList>
    </citation>
    <scope>NUCLEOTIDE SEQUENCE [LARGE SCALE GENOMIC DNA]</scope>
    <source>
        <strain evidence="1 2">DSM 43067</strain>
    </source>
</reference>
<evidence type="ECO:0000313" key="1">
    <source>
        <dbReference type="EMBL" id="SFN30783.1"/>
    </source>
</evidence>
<dbReference type="InParanoid" id="A0A1I4XZG2"/>
<dbReference type="AlphaFoldDB" id="A0A1I4XZG2"/>
<organism evidence="1 2">
    <name type="scientific">Actinomadura madurae</name>
    <dbReference type="NCBI Taxonomy" id="1993"/>
    <lineage>
        <taxon>Bacteria</taxon>
        <taxon>Bacillati</taxon>
        <taxon>Actinomycetota</taxon>
        <taxon>Actinomycetes</taxon>
        <taxon>Streptosporangiales</taxon>
        <taxon>Thermomonosporaceae</taxon>
        <taxon>Actinomadura</taxon>
    </lineage>
</organism>
<accession>A0A1I4XZG2</accession>
<gene>
    <name evidence="1" type="ORF">SAMN04489713_1011088</name>
</gene>
<proteinExistence type="predicted"/>